<reference evidence="2" key="1">
    <citation type="submission" date="2018-10" db="EMBL/GenBank/DDBJ databases">
        <authorList>
            <person name="Plewniak F."/>
        </authorList>
    </citation>
    <scope>NUCLEOTIDE SEQUENCE</scope>
</reference>
<protein>
    <submittedName>
        <fullName evidence="2">Uncharacterized protein</fullName>
    </submittedName>
</protein>
<organism evidence="2">
    <name type="scientific">mine drainage metagenome</name>
    <dbReference type="NCBI Taxonomy" id="410659"/>
    <lineage>
        <taxon>unclassified sequences</taxon>
        <taxon>metagenomes</taxon>
        <taxon>ecological metagenomes</taxon>
    </lineage>
</organism>
<accession>A0A3P3ZMZ1</accession>
<evidence type="ECO:0000313" key="2">
    <source>
        <dbReference type="EMBL" id="VAY87663.1"/>
    </source>
</evidence>
<proteinExistence type="predicted"/>
<dbReference type="EMBL" id="UOYP01000145">
    <property type="protein sequence ID" value="VAY87663.1"/>
    <property type="molecule type" value="Genomic_DNA"/>
</dbReference>
<sequence length="241" mass="25347">MSSKVRGRHLRARTWEGTGVFTSEPVGHAQLQEIDAGVGVLYAGIGQVLKAHHDVPVMLGAQGDSGTDVIAKLKVGAHVVTLIDVVLTEVMCADPALQEGNAIARGVGGRVAKHGGDAIVVDFMIAARGGMGRPVPHAGIPIAAQRPRPVAEPTLAPGAGKGNPFHFRMVTVTGFQRDGISNGHGGNRVSPGRGGGLGGRVLGGHCGKRYDHREACRDQRKQAARKETRHRKTRRQGKKMG</sequence>
<name>A0A3P3ZMZ1_9ZZZZ</name>
<dbReference type="AlphaFoldDB" id="A0A3P3ZMZ1"/>
<feature type="region of interest" description="Disordered" evidence="1">
    <location>
        <begin position="215"/>
        <end position="241"/>
    </location>
</feature>
<gene>
    <name evidence="2" type="ORF">CARN8_2290002</name>
</gene>
<feature type="compositionally biased region" description="Basic and acidic residues" evidence="1">
    <location>
        <begin position="215"/>
        <end position="226"/>
    </location>
</feature>
<evidence type="ECO:0000256" key="1">
    <source>
        <dbReference type="SAM" id="MobiDB-lite"/>
    </source>
</evidence>
<feature type="compositionally biased region" description="Basic residues" evidence="1">
    <location>
        <begin position="227"/>
        <end position="241"/>
    </location>
</feature>